<dbReference type="PRINTS" id="PR01036">
    <property type="entry name" value="TCRTETB"/>
</dbReference>
<dbReference type="InterPro" id="IPR011701">
    <property type="entry name" value="MFS"/>
</dbReference>
<dbReference type="Gene3D" id="1.20.1250.20">
    <property type="entry name" value="MFS general substrate transporter like domains"/>
    <property type="match status" value="1"/>
</dbReference>
<accession>A0A0R2DPC9</accession>
<evidence type="ECO:0000256" key="4">
    <source>
        <dbReference type="ARBA" id="ARBA00022692"/>
    </source>
</evidence>
<feature type="transmembrane region" description="Helical" evidence="7">
    <location>
        <begin position="234"/>
        <end position="252"/>
    </location>
</feature>
<feature type="transmembrane region" description="Helical" evidence="7">
    <location>
        <begin position="111"/>
        <end position="133"/>
    </location>
</feature>
<dbReference type="InterPro" id="IPR020846">
    <property type="entry name" value="MFS_dom"/>
</dbReference>
<dbReference type="InterPro" id="IPR036259">
    <property type="entry name" value="MFS_trans_sf"/>
</dbReference>
<feature type="domain" description="Major facilitator superfamily (MFS) profile" evidence="8">
    <location>
        <begin position="21"/>
        <end position="496"/>
    </location>
</feature>
<keyword evidence="10" id="KW-1185">Reference proteome</keyword>
<reference evidence="9 10" key="1">
    <citation type="journal article" date="2015" name="Genome Announc.">
        <title>Expanding the biotechnology potential of lactobacilli through comparative genomics of 213 strains and associated genera.</title>
        <authorList>
            <person name="Sun Z."/>
            <person name="Harris H.M."/>
            <person name="McCann A."/>
            <person name="Guo C."/>
            <person name="Argimon S."/>
            <person name="Zhang W."/>
            <person name="Yang X."/>
            <person name="Jeffery I.B."/>
            <person name="Cooney J.C."/>
            <person name="Kagawa T.F."/>
            <person name="Liu W."/>
            <person name="Song Y."/>
            <person name="Salvetti E."/>
            <person name="Wrobel A."/>
            <person name="Rasinkangas P."/>
            <person name="Parkhill J."/>
            <person name="Rea M.C."/>
            <person name="O'Sullivan O."/>
            <person name="Ritari J."/>
            <person name="Douillard F.P."/>
            <person name="Paul Ross R."/>
            <person name="Yang R."/>
            <person name="Briner A.E."/>
            <person name="Felis G.E."/>
            <person name="de Vos W.M."/>
            <person name="Barrangou R."/>
            <person name="Klaenhammer T.R."/>
            <person name="Caufield P.W."/>
            <person name="Cui Y."/>
            <person name="Zhang H."/>
            <person name="O'Toole P.W."/>
        </authorList>
    </citation>
    <scope>NUCLEOTIDE SEQUENCE [LARGE SCALE GENOMIC DNA]</scope>
    <source>
        <strain evidence="9 10">DSM 21775</strain>
    </source>
</reference>
<protein>
    <submittedName>
        <fullName evidence="9">Major facilitator superfamily permease</fullName>
    </submittedName>
</protein>
<dbReference type="Gene3D" id="1.20.1720.10">
    <property type="entry name" value="Multidrug resistance protein D"/>
    <property type="match status" value="1"/>
</dbReference>
<dbReference type="NCBIfam" id="TIGR00711">
    <property type="entry name" value="efflux_EmrB"/>
    <property type="match status" value="1"/>
</dbReference>
<keyword evidence="3" id="KW-1003">Cell membrane</keyword>
<feature type="transmembrane region" description="Helical" evidence="7">
    <location>
        <begin position="465"/>
        <end position="490"/>
    </location>
</feature>
<feature type="transmembrane region" description="Helical" evidence="7">
    <location>
        <begin position="273"/>
        <end position="294"/>
    </location>
</feature>
<keyword evidence="5 7" id="KW-1133">Transmembrane helix</keyword>
<dbReference type="Proteomes" id="UP000051589">
    <property type="component" value="Unassembled WGS sequence"/>
</dbReference>
<dbReference type="GO" id="GO:0022857">
    <property type="term" value="F:transmembrane transporter activity"/>
    <property type="evidence" value="ECO:0007669"/>
    <property type="project" value="InterPro"/>
</dbReference>
<feature type="transmembrane region" description="Helical" evidence="7">
    <location>
        <begin position="409"/>
        <end position="432"/>
    </location>
</feature>
<sequence>MWWGQRQEEIMSKKQTNVGVVTGAVFVATFMSAVEGTIVSTAMPTIVGDLHGVALMNWVFSIFLLTNALATPIYGKLADTVGRKRVFLIGLLIFIVGSTLSGMSHSMATLIAWRALQGIGAGAIMPVSFTILADIYPVEKRARVMGLNGSAWGIAAVVAPLLGGFIVDHLSWHWIFFINIPIGIVTMALIWFFLFETMDRKPFTMDWGGCLWLSVGLLLMMLTFQLLGEGQLNLMWVVGGFILAIIAFGLFIRQEKRVVDPLIPMTLFTDRTFVIQNLIAALLSGFIMGFEVYLPTWTQGLLGLPASQAGFAITPSSLMWIVGSFVAGKLLLSRSPYQIVNISLILVTVGAVAMAVAPVSTPFWTFFVIAAICGTGFGITITTTTVTVQSQVDVDEVGVATSFNTLARTLGQTVMVSIFGIIMNVAMTRGVAEHSGTTMGMMNQLINPQKAKSLPSHLLPTLHGILYQGLHAIFIAGVILIAISFMVNWFDRKSGRDLNESTD</sequence>
<comment type="subcellular location">
    <subcellularLocation>
        <location evidence="1">Cell membrane</location>
        <topology evidence="1">Multi-pass membrane protein</topology>
    </subcellularLocation>
</comment>
<evidence type="ECO:0000259" key="8">
    <source>
        <dbReference type="PROSITE" id="PS50850"/>
    </source>
</evidence>
<feature type="transmembrane region" description="Helical" evidence="7">
    <location>
        <begin position="20"/>
        <end position="43"/>
    </location>
</feature>
<dbReference type="PATRIC" id="fig|1423803.3.peg.274"/>
<dbReference type="PANTHER" id="PTHR23501:SF191">
    <property type="entry name" value="VACUOLAR BASIC AMINO ACID TRANSPORTER 4"/>
    <property type="match status" value="1"/>
</dbReference>
<feature type="transmembrane region" description="Helical" evidence="7">
    <location>
        <begin position="172"/>
        <end position="195"/>
    </location>
</feature>
<keyword evidence="4 7" id="KW-0812">Transmembrane</keyword>
<dbReference type="AlphaFoldDB" id="A0A0R2DPC9"/>
<dbReference type="FunFam" id="1.20.1720.10:FF:000004">
    <property type="entry name" value="EmrB/QacA family drug resistance transporter"/>
    <property type="match status" value="1"/>
</dbReference>
<dbReference type="SUPFAM" id="SSF103473">
    <property type="entry name" value="MFS general substrate transporter"/>
    <property type="match status" value="1"/>
</dbReference>
<dbReference type="STRING" id="1423803.FD13_GL000280"/>
<evidence type="ECO:0000256" key="7">
    <source>
        <dbReference type="SAM" id="Phobius"/>
    </source>
</evidence>
<feature type="transmembrane region" description="Helical" evidence="7">
    <location>
        <begin position="145"/>
        <end position="166"/>
    </location>
</feature>
<evidence type="ECO:0000256" key="3">
    <source>
        <dbReference type="ARBA" id="ARBA00022475"/>
    </source>
</evidence>
<evidence type="ECO:0000256" key="6">
    <source>
        <dbReference type="ARBA" id="ARBA00023136"/>
    </source>
</evidence>
<evidence type="ECO:0000256" key="2">
    <source>
        <dbReference type="ARBA" id="ARBA00022448"/>
    </source>
</evidence>
<dbReference type="CDD" id="cd17502">
    <property type="entry name" value="MFS_Azr1_MDR_like"/>
    <property type="match status" value="1"/>
</dbReference>
<comment type="caution">
    <text evidence="9">The sequence shown here is derived from an EMBL/GenBank/DDBJ whole genome shotgun (WGS) entry which is preliminary data.</text>
</comment>
<proteinExistence type="predicted"/>
<dbReference type="InterPro" id="IPR004638">
    <property type="entry name" value="EmrB-like"/>
</dbReference>
<dbReference type="EMBL" id="AYZH01000010">
    <property type="protein sequence ID" value="KRN02140.1"/>
    <property type="molecule type" value="Genomic_DNA"/>
</dbReference>
<evidence type="ECO:0000256" key="5">
    <source>
        <dbReference type="ARBA" id="ARBA00022989"/>
    </source>
</evidence>
<name>A0A0R2DPC9_9LACO</name>
<feature type="transmembrane region" description="Helical" evidence="7">
    <location>
        <begin position="86"/>
        <end position="105"/>
    </location>
</feature>
<dbReference type="GO" id="GO:0005886">
    <property type="term" value="C:plasma membrane"/>
    <property type="evidence" value="ECO:0007669"/>
    <property type="project" value="UniProtKB-SubCell"/>
</dbReference>
<organism evidence="9 10">
    <name type="scientific">Levilactobacillus senmaizukei DSM 21775 = NBRC 103853</name>
    <dbReference type="NCBI Taxonomy" id="1423803"/>
    <lineage>
        <taxon>Bacteria</taxon>
        <taxon>Bacillati</taxon>
        <taxon>Bacillota</taxon>
        <taxon>Bacilli</taxon>
        <taxon>Lactobacillales</taxon>
        <taxon>Lactobacillaceae</taxon>
        <taxon>Levilactobacillus</taxon>
    </lineage>
</organism>
<keyword evidence="6 7" id="KW-0472">Membrane</keyword>
<dbReference type="PROSITE" id="PS50850">
    <property type="entry name" value="MFS"/>
    <property type="match status" value="1"/>
</dbReference>
<feature type="transmembrane region" description="Helical" evidence="7">
    <location>
        <begin position="55"/>
        <end position="74"/>
    </location>
</feature>
<feature type="transmembrane region" description="Helical" evidence="7">
    <location>
        <begin position="363"/>
        <end position="388"/>
    </location>
</feature>
<evidence type="ECO:0000313" key="9">
    <source>
        <dbReference type="EMBL" id="KRN02140.1"/>
    </source>
</evidence>
<evidence type="ECO:0000256" key="1">
    <source>
        <dbReference type="ARBA" id="ARBA00004651"/>
    </source>
</evidence>
<evidence type="ECO:0000313" key="10">
    <source>
        <dbReference type="Proteomes" id="UP000051589"/>
    </source>
</evidence>
<feature type="transmembrane region" description="Helical" evidence="7">
    <location>
        <begin position="306"/>
        <end position="327"/>
    </location>
</feature>
<feature type="transmembrane region" description="Helical" evidence="7">
    <location>
        <begin position="339"/>
        <end position="357"/>
    </location>
</feature>
<keyword evidence="2" id="KW-0813">Transport</keyword>
<feature type="transmembrane region" description="Helical" evidence="7">
    <location>
        <begin position="207"/>
        <end position="228"/>
    </location>
</feature>
<dbReference type="Pfam" id="PF07690">
    <property type="entry name" value="MFS_1"/>
    <property type="match status" value="1"/>
</dbReference>
<gene>
    <name evidence="9" type="ORF">FD13_GL000280</name>
</gene>
<dbReference type="PANTHER" id="PTHR23501">
    <property type="entry name" value="MAJOR FACILITATOR SUPERFAMILY"/>
    <property type="match status" value="1"/>
</dbReference>